<protein>
    <submittedName>
        <fullName evidence="1">Uncharacterized protein</fullName>
    </submittedName>
</protein>
<keyword evidence="2" id="KW-1185">Reference proteome</keyword>
<dbReference type="Proteomes" id="UP000019423">
    <property type="component" value="Chromosome"/>
</dbReference>
<dbReference type="PATRIC" id="fig|1227739.3.peg.500"/>
<proteinExistence type="predicted"/>
<evidence type="ECO:0000313" key="1">
    <source>
        <dbReference type="EMBL" id="AHJ95824.1"/>
    </source>
</evidence>
<accession>W8ERP0</accession>
<dbReference type="AlphaFoldDB" id="W8ERP0"/>
<reference evidence="1 2" key="1">
    <citation type="submission" date="2014-01" db="EMBL/GenBank/DDBJ databases">
        <title>Complete genome sequence of ionizing-radiation resistance bacterium Hymenobacter swuensis DY53.</title>
        <authorList>
            <person name="Jung J.-H."/>
            <person name="Jeong S.-W."/>
            <person name="Joe M.-H."/>
            <person name="Cho y.-j."/>
            <person name="Kim M.-K."/>
            <person name="Lim S.-Y."/>
        </authorList>
    </citation>
    <scope>NUCLEOTIDE SEQUENCE [LARGE SCALE GENOMIC DNA]</scope>
    <source>
        <strain evidence="1 2">DY53</strain>
    </source>
</reference>
<sequence>MLILLLSRTLTGLLLIAPTVLAQNATLRPAAPEHARQVAVFQQELNTEY</sequence>
<dbReference type="RefSeq" id="WP_155832794.1">
    <property type="nucleotide sequence ID" value="NZ_CP007145.1"/>
</dbReference>
<dbReference type="EMBL" id="CP007145">
    <property type="protein sequence ID" value="AHJ95824.1"/>
    <property type="molecule type" value="Genomic_DNA"/>
</dbReference>
<dbReference type="KEGG" id="hsw:Hsw_0229"/>
<gene>
    <name evidence="1" type="ORF">Hsw_0229</name>
</gene>
<organism evidence="1 2">
    <name type="scientific">Hymenobacter swuensis DY53</name>
    <dbReference type="NCBI Taxonomy" id="1227739"/>
    <lineage>
        <taxon>Bacteria</taxon>
        <taxon>Pseudomonadati</taxon>
        <taxon>Bacteroidota</taxon>
        <taxon>Cytophagia</taxon>
        <taxon>Cytophagales</taxon>
        <taxon>Hymenobacteraceae</taxon>
        <taxon>Hymenobacter</taxon>
    </lineage>
</organism>
<name>W8ERP0_9BACT</name>
<dbReference type="STRING" id="1227739.Hsw_0229"/>
<evidence type="ECO:0000313" key="2">
    <source>
        <dbReference type="Proteomes" id="UP000019423"/>
    </source>
</evidence>
<dbReference type="HOGENOM" id="CLU_3136566_0_0_10"/>